<evidence type="ECO:0000256" key="4">
    <source>
        <dbReference type="ARBA" id="ARBA00022692"/>
    </source>
</evidence>
<evidence type="ECO:0000313" key="9">
    <source>
        <dbReference type="EMBL" id="MBM6996271.1"/>
    </source>
</evidence>
<feature type="transmembrane region" description="Helical" evidence="7">
    <location>
        <begin position="123"/>
        <end position="143"/>
    </location>
</feature>
<gene>
    <name evidence="9" type="ORF">IM700_011490</name>
</gene>
<dbReference type="PANTHER" id="PTHR30193">
    <property type="entry name" value="ABC TRANSPORTER PERMEASE PROTEIN"/>
    <property type="match status" value="1"/>
</dbReference>
<evidence type="ECO:0000256" key="2">
    <source>
        <dbReference type="ARBA" id="ARBA00022448"/>
    </source>
</evidence>
<dbReference type="Proteomes" id="UP001516620">
    <property type="component" value="Unassembled WGS sequence"/>
</dbReference>
<feature type="transmembrane region" description="Helical" evidence="7">
    <location>
        <begin position="25"/>
        <end position="47"/>
    </location>
</feature>
<dbReference type="InterPro" id="IPR000515">
    <property type="entry name" value="MetI-like"/>
</dbReference>
<sequence length="318" mass="35931">MKLNTAAESAPVTGLPSPSKKRLNLWPYWFALPFIGCYLAFQCYPLLYSFYLSLHEWNGIGSKTFIGLKNYVMLLTKDPLFYKSLFNTVVIMALSVPFMILLGMGLAYLIFNLTKGRTLAQTINFLPYITTPVAIGFIFSFMFDWQTGIVNMLLVKLGWMTEGFYWLMDPWMSRVIIAVMIIWRNLGYFMAIYLAGMTAIPQDIYEAARVDGSTGLHTFRRITLPLLRNITVFLVVTSIIGGLQLFDEPKLLYGGWTASTSGGPDNAALTVIWKFVNDSFITGTRFGYGSAIAYTLFLVIVLFSIFSYRLSAGKEEKE</sequence>
<dbReference type="SUPFAM" id="SSF161098">
    <property type="entry name" value="MetI-like"/>
    <property type="match status" value="1"/>
</dbReference>
<comment type="subcellular location">
    <subcellularLocation>
        <location evidence="1 7">Cell membrane</location>
        <topology evidence="1 7">Multi-pass membrane protein</topology>
    </subcellularLocation>
</comment>
<evidence type="ECO:0000259" key="8">
    <source>
        <dbReference type="PROSITE" id="PS50928"/>
    </source>
</evidence>
<reference evidence="9 10" key="1">
    <citation type="submission" date="2021-01" db="EMBL/GenBank/DDBJ databases">
        <title>Paenibacillus sp.nov. isolated from the rhizosphere soil of tomato plant.</title>
        <authorList>
            <person name="Thin K.K."/>
            <person name="Zhang X."/>
            <person name="He S."/>
        </authorList>
    </citation>
    <scope>NUCLEOTIDE SEQUENCE [LARGE SCALE GENOMIC DNA]</scope>
    <source>
        <strain evidence="9 10">DXFW5</strain>
    </source>
</reference>
<feature type="transmembrane region" description="Helical" evidence="7">
    <location>
        <begin position="85"/>
        <end position="111"/>
    </location>
</feature>
<dbReference type="CDD" id="cd06261">
    <property type="entry name" value="TM_PBP2"/>
    <property type="match status" value="1"/>
</dbReference>
<keyword evidence="6 7" id="KW-0472">Membrane</keyword>
<evidence type="ECO:0000313" key="10">
    <source>
        <dbReference type="Proteomes" id="UP001516620"/>
    </source>
</evidence>
<comment type="caution">
    <text evidence="9">The sequence shown here is derived from an EMBL/GenBank/DDBJ whole genome shotgun (WGS) entry which is preliminary data.</text>
</comment>
<evidence type="ECO:0000256" key="1">
    <source>
        <dbReference type="ARBA" id="ARBA00004651"/>
    </source>
</evidence>
<feature type="transmembrane region" description="Helical" evidence="7">
    <location>
        <begin position="226"/>
        <end position="246"/>
    </location>
</feature>
<dbReference type="EMBL" id="JADCNN020000009">
    <property type="protein sequence ID" value="MBM6996271.1"/>
    <property type="molecule type" value="Genomic_DNA"/>
</dbReference>
<protein>
    <submittedName>
        <fullName evidence="9">Sugar ABC transporter permease</fullName>
    </submittedName>
</protein>
<evidence type="ECO:0000256" key="6">
    <source>
        <dbReference type="ARBA" id="ARBA00023136"/>
    </source>
</evidence>
<feature type="domain" description="ABC transmembrane type-1" evidence="8">
    <location>
        <begin position="85"/>
        <end position="307"/>
    </location>
</feature>
<dbReference type="PROSITE" id="PS50928">
    <property type="entry name" value="ABC_TM1"/>
    <property type="match status" value="1"/>
</dbReference>
<name>A0ABS2H647_9BACL</name>
<dbReference type="PANTHER" id="PTHR30193:SF37">
    <property type="entry name" value="INNER MEMBRANE ABC TRANSPORTER PERMEASE PROTEIN YCJO"/>
    <property type="match status" value="1"/>
</dbReference>
<dbReference type="Pfam" id="PF00528">
    <property type="entry name" value="BPD_transp_1"/>
    <property type="match status" value="1"/>
</dbReference>
<organism evidence="9 10">
    <name type="scientific">Paenibacillus rhizolycopersici</name>
    <dbReference type="NCBI Taxonomy" id="2780073"/>
    <lineage>
        <taxon>Bacteria</taxon>
        <taxon>Bacillati</taxon>
        <taxon>Bacillota</taxon>
        <taxon>Bacilli</taxon>
        <taxon>Bacillales</taxon>
        <taxon>Paenibacillaceae</taxon>
        <taxon>Paenibacillus</taxon>
    </lineage>
</organism>
<dbReference type="RefSeq" id="WP_193416279.1">
    <property type="nucleotide sequence ID" value="NZ_JADCNN020000009.1"/>
</dbReference>
<dbReference type="InterPro" id="IPR051393">
    <property type="entry name" value="ABC_transporter_permease"/>
</dbReference>
<keyword evidence="3" id="KW-1003">Cell membrane</keyword>
<keyword evidence="4 7" id="KW-0812">Transmembrane</keyword>
<feature type="transmembrane region" description="Helical" evidence="7">
    <location>
        <begin position="286"/>
        <end position="308"/>
    </location>
</feature>
<proteinExistence type="inferred from homology"/>
<dbReference type="InterPro" id="IPR035906">
    <property type="entry name" value="MetI-like_sf"/>
</dbReference>
<evidence type="ECO:0000256" key="3">
    <source>
        <dbReference type="ARBA" id="ARBA00022475"/>
    </source>
</evidence>
<accession>A0ABS2H647</accession>
<keyword evidence="10" id="KW-1185">Reference proteome</keyword>
<evidence type="ECO:0000256" key="7">
    <source>
        <dbReference type="RuleBase" id="RU363032"/>
    </source>
</evidence>
<keyword evidence="2 7" id="KW-0813">Transport</keyword>
<keyword evidence="5 7" id="KW-1133">Transmembrane helix</keyword>
<dbReference type="Gene3D" id="1.10.3720.10">
    <property type="entry name" value="MetI-like"/>
    <property type="match status" value="1"/>
</dbReference>
<comment type="similarity">
    <text evidence="7">Belongs to the binding-protein-dependent transport system permease family.</text>
</comment>
<evidence type="ECO:0000256" key="5">
    <source>
        <dbReference type="ARBA" id="ARBA00022989"/>
    </source>
</evidence>